<evidence type="ECO:0000256" key="1">
    <source>
        <dbReference type="SAM" id="MobiDB-lite"/>
    </source>
</evidence>
<reference evidence="2 3" key="2">
    <citation type="submission" date="2021-10" db="EMBL/GenBank/DDBJ databases">
        <authorList>
            <person name="Piombo E."/>
        </authorList>
    </citation>
    <scope>NUCLEOTIDE SEQUENCE [LARGE SCALE GENOMIC DNA]</scope>
</reference>
<sequence length="856" mass="95808">MAAKGSIHDLRYLDTDPGSEEIDPNNANGNEPLGGLHRILPYADTPPESDTEDDDISSVSNDSVSPEIPESKAETSVVFVEFTIEEVDPLDDSWDALEVIHPYDIEYPRSRTNSFHKDSDKALVAELQGLDCSDSEADLDGEEDAFLRIQRLYRRSRRISMQSSFGKRAYSEIDNWDDDYELSDGDENRGNDKTRKRVHTSTLLFNDPPVPIIEPDELDSDVEDGEAEDQILQELPFFNLEIMSVDSDFSTTSSDRHKHSESDPIRREGENEQVSEIRSNEEAGADSNEARPTRTDETRDNSRAMASVEFHNNQSRSSTKSDETPMCGSNSIDNTDLESLFSSFSASSMESLTTLDHRQRSGVALLTELLFNHRELSPLYKLAISRVEIGKLRTHLYGFFRIYGKELHREASDEKERLAAQFIRRCARLLANAICQSLQSESGEEDWSSLLSIERVSMEQNVNEWINASLTNVESLIPQVIEGDEKIVDSSRAETASSESSNEDYEVVYEEPEDYLLLSEVEHFILSADAFSNLKLALRAWLNLDDGNSEGETPLETDPSAASSKHTSHKLLALLSMIRRAGMAVFHNVQNVLILTGFREPELVDGYQRVRWKNKKNKGKTLFEDYLENEPGALRTLEAYLNTCAYQKNNTGSTSASSSSEQRTHNTNSSASGSIGSSSLQTNVSCHSGQGIGPNETTRAFETDIELTASPSESLHLFTCIERGFHKLDFSQKVITNIPNDQTLFESLREEHYCGYQGRWRRIISLRAIQSVHFMKVADKEPSLDVISEVNDSNNFSSSFYMAAPATLIHDATKKFAKRAGPVTVSHRPGSSARLGQNTNAAPSLRDCPPLWGHDL</sequence>
<feature type="region of interest" description="Disordered" evidence="1">
    <location>
        <begin position="1"/>
        <end position="72"/>
    </location>
</feature>
<accession>A0A9N9YXW9</accession>
<feature type="compositionally biased region" description="Basic and acidic residues" evidence="1">
    <location>
        <begin position="288"/>
        <end position="302"/>
    </location>
</feature>
<dbReference type="EMBL" id="CABFOC020000005">
    <property type="protein sequence ID" value="CAH0044280.1"/>
    <property type="molecule type" value="Genomic_DNA"/>
</dbReference>
<keyword evidence="3" id="KW-1185">Reference proteome</keyword>
<feature type="region of interest" description="Disordered" evidence="1">
    <location>
        <begin position="177"/>
        <end position="224"/>
    </location>
</feature>
<evidence type="ECO:0000313" key="2">
    <source>
        <dbReference type="EMBL" id="CAH0044280.1"/>
    </source>
</evidence>
<gene>
    <name evidence="2" type="ORF">CSOL1703_00010020</name>
</gene>
<feature type="region of interest" description="Disordered" evidence="1">
    <location>
        <begin position="651"/>
        <end position="695"/>
    </location>
</feature>
<dbReference type="Proteomes" id="UP000775872">
    <property type="component" value="Unassembled WGS sequence"/>
</dbReference>
<protein>
    <submittedName>
        <fullName evidence="2">Uncharacterized protein</fullName>
    </submittedName>
</protein>
<dbReference type="AlphaFoldDB" id="A0A9N9YXW9"/>
<organism evidence="2 3">
    <name type="scientific">Clonostachys solani</name>
    <dbReference type="NCBI Taxonomy" id="160281"/>
    <lineage>
        <taxon>Eukaryota</taxon>
        <taxon>Fungi</taxon>
        <taxon>Dikarya</taxon>
        <taxon>Ascomycota</taxon>
        <taxon>Pezizomycotina</taxon>
        <taxon>Sordariomycetes</taxon>
        <taxon>Hypocreomycetidae</taxon>
        <taxon>Hypocreales</taxon>
        <taxon>Bionectriaceae</taxon>
        <taxon>Clonostachys</taxon>
    </lineage>
</organism>
<name>A0A9N9YXW9_9HYPO</name>
<feature type="region of interest" description="Disordered" evidence="1">
    <location>
        <begin position="249"/>
        <end position="331"/>
    </location>
</feature>
<feature type="region of interest" description="Disordered" evidence="1">
    <location>
        <begin position="488"/>
        <end position="507"/>
    </location>
</feature>
<feature type="compositionally biased region" description="Basic and acidic residues" evidence="1">
    <location>
        <begin position="254"/>
        <end position="270"/>
    </location>
</feature>
<reference evidence="3" key="1">
    <citation type="submission" date="2019-06" db="EMBL/GenBank/DDBJ databases">
        <authorList>
            <person name="Broberg M."/>
        </authorList>
    </citation>
    <scope>NUCLEOTIDE SEQUENCE [LARGE SCALE GENOMIC DNA]</scope>
</reference>
<comment type="caution">
    <text evidence="2">The sequence shown here is derived from an EMBL/GenBank/DDBJ whole genome shotgun (WGS) entry which is preliminary data.</text>
</comment>
<proteinExistence type="predicted"/>
<feature type="compositionally biased region" description="Low complexity" evidence="1">
    <location>
        <begin position="669"/>
        <end position="679"/>
    </location>
</feature>
<evidence type="ECO:0000313" key="3">
    <source>
        <dbReference type="Proteomes" id="UP000775872"/>
    </source>
</evidence>
<dbReference type="OrthoDB" id="5086500at2759"/>
<feature type="compositionally biased region" description="Acidic residues" evidence="1">
    <location>
        <begin position="47"/>
        <end position="56"/>
    </location>
</feature>
<feature type="compositionally biased region" description="Acidic residues" evidence="1">
    <location>
        <begin position="214"/>
        <end position="224"/>
    </location>
</feature>
<feature type="compositionally biased region" description="Basic and acidic residues" evidence="1">
    <location>
        <begin position="1"/>
        <end position="14"/>
    </location>
</feature>
<feature type="region of interest" description="Disordered" evidence="1">
    <location>
        <begin position="820"/>
        <end position="856"/>
    </location>
</feature>